<evidence type="ECO:0000313" key="1">
    <source>
        <dbReference type="EMBL" id="MQM08290.1"/>
    </source>
</evidence>
<gene>
    <name evidence="1" type="ORF">Taro_041146</name>
</gene>
<name>A0A843WZW8_COLES</name>
<comment type="caution">
    <text evidence="1">The sequence shown here is derived from an EMBL/GenBank/DDBJ whole genome shotgun (WGS) entry which is preliminary data.</text>
</comment>
<dbReference type="EMBL" id="NMUH01004085">
    <property type="protein sequence ID" value="MQM08290.1"/>
    <property type="molecule type" value="Genomic_DNA"/>
</dbReference>
<reference evidence="1" key="1">
    <citation type="submission" date="2017-07" db="EMBL/GenBank/DDBJ databases">
        <title>Taro Niue Genome Assembly and Annotation.</title>
        <authorList>
            <person name="Atibalentja N."/>
            <person name="Keating K."/>
            <person name="Fields C.J."/>
        </authorList>
    </citation>
    <scope>NUCLEOTIDE SEQUENCE</scope>
    <source>
        <strain evidence="1">Niue_2</strain>
        <tissue evidence="1">Leaf</tissue>
    </source>
</reference>
<protein>
    <submittedName>
        <fullName evidence="1">Uncharacterized protein</fullName>
    </submittedName>
</protein>
<organism evidence="1 2">
    <name type="scientific">Colocasia esculenta</name>
    <name type="common">Wild taro</name>
    <name type="synonym">Arum esculentum</name>
    <dbReference type="NCBI Taxonomy" id="4460"/>
    <lineage>
        <taxon>Eukaryota</taxon>
        <taxon>Viridiplantae</taxon>
        <taxon>Streptophyta</taxon>
        <taxon>Embryophyta</taxon>
        <taxon>Tracheophyta</taxon>
        <taxon>Spermatophyta</taxon>
        <taxon>Magnoliopsida</taxon>
        <taxon>Liliopsida</taxon>
        <taxon>Araceae</taxon>
        <taxon>Aroideae</taxon>
        <taxon>Colocasieae</taxon>
        <taxon>Colocasia</taxon>
    </lineage>
</organism>
<accession>A0A843WZW8</accession>
<evidence type="ECO:0000313" key="2">
    <source>
        <dbReference type="Proteomes" id="UP000652761"/>
    </source>
</evidence>
<sequence length="146" mass="16667">MEFRNAAIYAGMGLVNPTEWQCTAMMNIVRLNIIDIPDEGTSKLSRPFVCRFPANTACMIRTLAKLTHNSSWRDMELASIHARVSERLGINMQENMLKYLLPIDGNVEQHIMQNFNDQCAGKYAAPFKKLLRKILQCIAYAITEQE</sequence>
<proteinExistence type="predicted"/>
<keyword evidence="2" id="KW-1185">Reference proteome</keyword>
<dbReference type="Proteomes" id="UP000652761">
    <property type="component" value="Unassembled WGS sequence"/>
</dbReference>
<dbReference type="AlphaFoldDB" id="A0A843WZW8"/>